<dbReference type="SUPFAM" id="SSF46689">
    <property type="entry name" value="Homeodomain-like"/>
    <property type="match status" value="1"/>
</dbReference>
<dbReference type="AlphaFoldDB" id="A0A7W6N8C5"/>
<proteinExistence type="predicted"/>
<dbReference type="Proteomes" id="UP000519439">
    <property type="component" value="Unassembled WGS sequence"/>
</dbReference>
<evidence type="ECO:0000259" key="3">
    <source>
        <dbReference type="PROSITE" id="PS50977"/>
    </source>
</evidence>
<organism evidence="4 5">
    <name type="scientific">Microvirga flocculans</name>
    <dbReference type="NCBI Taxonomy" id="217168"/>
    <lineage>
        <taxon>Bacteria</taxon>
        <taxon>Pseudomonadati</taxon>
        <taxon>Pseudomonadota</taxon>
        <taxon>Alphaproteobacteria</taxon>
        <taxon>Hyphomicrobiales</taxon>
        <taxon>Methylobacteriaceae</taxon>
        <taxon>Microvirga</taxon>
    </lineage>
</organism>
<dbReference type="InterPro" id="IPR009057">
    <property type="entry name" value="Homeodomain-like_sf"/>
</dbReference>
<protein>
    <submittedName>
        <fullName evidence="4">AcrR family transcriptional regulator</fullName>
    </submittedName>
</protein>
<dbReference type="EMBL" id="JACIDC010000006">
    <property type="protein sequence ID" value="MBB4040486.1"/>
    <property type="molecule type" value="Genomic_DNA"/>
</dbReference>
<gene>
    <name evidence="4" type="ORF">GGR34_002139</name>
</gene>
<dbReference type="InterPro" id="IPR001647">
    <property type="entry name" value="HTH_TetR"/>
</dbReference>
<evidence type="ECO:0000256" key="1">
    <source>
        <dbReference type="ARBA" id="ARBA00023125"/>
    </source>
</evidence>
<reference evidence="4 5" key="1">
    <citation type="submission" date="2020-08" db="EMBL/GenBank/DDBJ databases">
        <title>Genomic Encyclopedia of Type Strains, Phase IV (KMG-IV): sequencing the most valuable type-strain genomes for metagenomic binning, comparative biology and taxonomic classification.</title>
        <authorList>
            <person name="Goeker M."/>
        </authorList>
    </citation>
    <scope>NUCLEOTIDE SEQUENCE [LARGE SCALE GENOMIC DNA]</scope>
    <source>
        <strain evidence="4 5">DSM 15743</strain>
    </source>
</reference>
<name>A0A7W6N8C5_9HYPH</name>
<dbReference type="PROSITE" id="PS50977">
    <property type="entry name" value="HTH_TETR_2"/>
    <property type="match status" value="1"/>
</dbReference>
<keyword evidence="5" id="KW-1185">Reference proteome</keyword>
<dbReference type="Gene3D" id="1.10.357.10">
    <property type="entry name" value="Tetracycline Repressor, domain 2"/>
    <property type="match status" value="1"/>
</dbReference>
<evidence type="ECO:0000256" key="2">
    <source>
        <dbReference type="PROSITE-ProRule" id="PRU00335"/>
    </source>
</evidence>
<keyword evidence="1 2" id="KW-0238">DNA-binding</keyword>
<evidence type="ECO:0000313" key="5">
    <source>
        <dbReference type="Proteomes" id="UP000519439"/>
    </source>
</evidence>
<sequence length="174" mass="19638">MIAERAGVSRGLMTHHFPTKRDLLVAVVEHLSEQMIASFKDDFEHDMPSGIRAEIIVDRIWALYSSNIYRALIQIHVGASVDPALAGEINEIAERTSTAVKEAWRRSLSARTDIPHEVIDQAGSFLLTQMRGMALQRFFGRPRDYSAQLRLTQTLFSSLLSDAKPMKKSKDKIQ</sequence>
<comment type="caution">
    <text evidence="4">The sequence shown here is derived from an EMBL/GenBank/DDBJ whole genome shotgun (WGS) entry which is preliminary data.</text>
</comment>
<dbReference type="Pfam" id="PF00440">
    <property type="entry name" value="TetR_N"/>
    <property type="match status" value="1"/>
</dbReference>
<accession>A0A7W6N8C5</accession>
<dbReference type="GO" id="GO:0003677">
    <property type="term" value="F:DNA binding"/>
    <property type="evidence" value="ECO:0007669"/>
    <property type="project" value="UniProtKB-UniRule"/>
</dbReference>
<evidence type="ECO:0000313" key="4">
    <source>
        <dbReference type="EMBL" id="MBB4040486.1"/>
    </source>
</evidence>
<feature type="domain" description="HTH tetR-type" evidence="3">
    <location>
        <begin position="1"/>
        <end position="35"/>
    </location>
</feature>
<comment type="caution">
    <text evidence="2">Lacks conserved residue(s) required for the propagation of feature annotation.</text>
</comment>